<evidence type="ECO:0000313" key="2">
    <source>
        <dbReference type="EMBL" id="CAH2312378.1"/>
    </source>
</evidence>
<protein>
    <submittedName>
        <fullName evidence="2">Centromere P</fullName>
    </submittedName>
</protein>
<dbReference type="EMBL" id="OW240919">
    <property type="protein sequence ID" value="CAH2312378.1"/>
    <property type="molecule type" value="Genomic_DNA"/>
</dbReference>
<dbReference type="GO" id="GO:0000775">
    <property type="term" value="C:chromosome, centromeric region"/>
    <property type="evidence" value="ECO:0007669"/>
    <property type="project" value="InterPro"/>
</dbReference>
<dbReference type="GO" id="GO:0034080">
    <property type="term" value="P:CENP-A containing chromatin assembly"/>
    <property type="evidence" value="ECO:0007669"/>
    <property type="project" value="InterPro"/>
</dbReference>
<evidence type="ECO:0000256" key="1">
    <source>
        <dbReference type="SAM" id="Coils"/>
    </source>
</evidence>
<keyword evidence="1" id="KW-0175">Coiled coil</keyword>
<dbReference type="Pfam" id="PF13096">
    <property type="entry name" value="CENP-P"/>
    <property type="match status" value="1"/>
</dbReference>
<reference evidence="2" key="1">
    <citation type="submission" date="2022-03" db="EMBL/GenBank/DDBJ databases">
        <authorList>
            <person name="Alioto T."/>
            <person name="Alioto T."/>
            <person name="Gomez Garrido J."/>
        </authorList>
    </citation>
    <scope>NUCLEOTIDE SEQUENCE</scope>
</reference>
<dbReference type="InterPro" id="IPR027801">
    <property type="entry name" value="CENP-P"/>
</dbReference>
<feature type="coiled-coil region" evidence="1">
    <location>
        <begin position="6"/>
        <end position="33"/>
    </location>
</feature>
<dbReference type="GO" id="GO:0005634">
    <property type="term" value="C:nucleus"/>
    <property type="evidence" value="ECO:0007669"/>
    <property type="project" value="TreeGrafter"/>
</dbReference>
<dbReference type="AlphaFoldDB" id="A0AAD1SVG0"/>
<accession>A0AAD1SVG0</accession>
<sequence>MQNNMIEAYQEEIKALQEEISELKQKYKENEKEVIYLSSVNFKKTLLSYHGKTVADHELKKEMAVMTPDLDHCTDEIQFFNNISGIHFTKYFKKREHKSDNEDLYRHRLIGQCQSLTFQMEFETLNPKQNNGESCCDVTNLNIIMGCGEHSDLSKFISRTEERKSLLAFFRTLSSFAEWGAYRNNIFAQFKEKYPSAIGLPLGSSGEYMVLRNPKLPGCELLLVWNIKIDEEGTVTPILDLLPKMPEQALALDKLQVIEGAAKGFKNLLQSFGIESSIENIIQVFCQTGNWE</sequence>
<evidence type="ECO:0000313" key="3">
    <source>
        <dbReference type="Proteomes" id="UP001295444"/>
    </source>
</evidence>
<dbReference type="Proteomes" id="UP001295444">
    <property type="component" value="Chromosome 08"/>
</dbReference>
<gene>
    <name evidence="2" type="ORF">PECUL_23A044367</name>
</gene>
<organism evidence="2 3">
    <name type="scientific">Pelobates cultripes</name>
    <name type="common">Western spadefoot toad</name>
    <dbReference type="NCBI Taxonomy" id="61616"/>
    <lineage>
        <taxon>Eukaryota</taxon>
        <taxon>Metazoa</taxon>
        <taxon>Chordata</taxon>
        <taxon>Craniata</taxon>
        <taxon>Vertebrata</taxon>
        <taxon>Euteleostomi</taxon>
        <taxon>Amphibia</taxon>
        <taxon>Batrachia</taxon>
        <taxon>Anura</taxon>
        <taxon>Pelobatoidea</taxon>
        <taxon>Pelobatidae</taxon>
        <taxon>Pelobates</taxon>
    </lineage>
</organism>
<keyword evidence="3" id="KW-1185">Reference proteome</keyword>
<dbReference type="PANTHER" id="PTHR28577:SF1">
    <property type="entry name" value="CENTROMERE PROTEIN P"/>
    <property type="match status" value="1"/>
</dbReference>
<name>A0AAD1SVG0_PELCU</name>
<dbReference type="PANTHER" id="PTHR28577">
    <property type="entry name" value="CENTROMERE PROTEIN P"/>
    <property type="match status" value="1"/>
</dbReference>
<proteinExistence type="predicted"/>